<proteinExistence type="predicted"/>
<evidence type="ECO:0000256" key="9">
    <source>
        <dbReference type="ARBA" id="ARBA00023136"/>
    </source>
</evidence>
<dbReference type="Proteomes" id="UP000321083">
    <property type="component" value="Unassembled WGS sequence"/>
</dbReference>
<evidence type="ECO:0000256" key="12">
    <source>
        <dbReference type="SAM" id="Phobius"/>
    </source>
</evidence>
<feature type="transmembrane region" description="Helical" evidence="12">
    <location>
        <begin position="131"/>
        <end position="150"/>
    </location>
</feature>
<feature type="transmembrane region" description="Helical" evidence="12">
    <location>
        <begin position="90"/>
        <end position="111"/>
    </location>
</feature>
<feature type="transmembrane region" description="Helical" evidence="12">
    <location>
        <begin position="192"/>
        <end position="215"/>
    </location>
</feature>
<dbReference type="GO" id="GO:0006784">
    <property type="term" value="P:heme A biosynthetic process"/>
    <property type="evidence" value="ECO:0007669"/>
    <property type="project" value="InterPro"/>
</dbReference>
<evidence type="ECO:0000256" key="8">
    <source>
        <dbReference type="ARBA" id="ARBA00023133"/>
    </source>
</evidence>
<feature type="transmembrane region" description="Helical" evidence="12">
    <location>
        <begin position="37"/>
        <end position="55"/>
    </location>
</feature>
<evidence type="ECO:0000256" key="5">
    <source>
        <dbReference type="ARBA" id="ARBA00022989"/>
    </source>
</evidence>
<comment type="caution">
    <text evidence="13">The sequence shown here is derived from an EMBL/GenBank/DDBJ whole genome shotgun (WGS) entry which is preliminary data.</text>
</comment>
<evidence type="ECO:0000256" key="3">
    <source>
        <dbReference type="ARBA" id="ARBA00022692"/>
    </source>
</evidence>
<dbReference type="AlphaFoldDB" id="A0A5C6M6U3"/>
<evidence type="ECO:0000256" key="11">
    <source>
        <dbReference type="ARBA" id="ARBA00023444"/>
    </source>
</evidence>
<dbReference type="EMBL" id="SRHE01000155">
    <property type="protein sequence ID" value="TWW09883.1"/>
    <property type="molecule type" value="Genomic_DNA"/>
</dbReference>
<comment type="pathway">
    <text evidence="11">Porphyrin-containing compound metabolism.</text>
</comment>
<accession>A0A5C6M6U3</accession>
<evidence type="ECO:0000256" key="1">
    <source>
        <dbReference type="ARBA" id="ARBA00004141"/>
    </source>
</evidence>
<evidence type="ECO:0000256" key="4">
    <source>
        <dbReference type="ARBA" id="ARBA00022723"/>
    </source>
</evidence>
<name>A0A5C6M6U3_9PLAN</name>
<keyword evidence="2" id="KW-1003">Cell membrane</keyword>
<keyword evidence="5 12" id="KW-1133">Transmembrane helix</keyword>
<keyword evidence="14" id="KW-1185">Reference proteome</keyword>
<evidence type="ECO:0000256" key="7">
    <source>
        <dbReference type="ARBA" id="ARBA00023004"/>
    </source>
</evidence>
<dbReference type="InterPro" id="IPR003780">
    <property type="entry name" value="COX15/CtaA_fam"/>
</dbReference>
<keyword evidence="6" id="KW-0560">Oxidoreductase</keyword>
<feature type="transmembrane region" description="Helical" evidence="12">
    <location>
        <begin position="162"/>
        <end position="180"/>
    </location>
</feature>
<keyword evidence="3 12" id="KW-0812">Transmembrane</keyword>
<dbReference type="GO" id="GO:0046872">
    <property type="term" value="F:metal ion binding"/>
    <property type="evidence" value="ECO:0007669"/>
    <property type="project" value="UniProtKB-KW"/>
</dbReference>
<evidence type="ECO:0000256" key="10">
    <source>
        <dbReference type="ARBA" id="ARBA00023157"/>
    </source>
</evidence>
<keyword evidence="10" id="KW-1015">Disulfide bond</keyword>
<feature type="transmembrane region" description="Helical" evidence="12">
    <location>
        <begin position="62"/>
        <end position="84"/>
    </location>
</feature>
<dbReference type="PANTHER" id="PTHR35457">
    <property type="entry name" value="HEME A SYNTHASE"/>
    <property type="match status" value="1"/>
</dbReference>
<gene>
    <name evidence="13" type="ORF">E3A20_09870</name>
</gene>
<feature type="transmembrane region" description="Helical" evidence="12">
    <location>
        <begin position="235"/>
        <end position="255"/>
    </location>
</feature>
<dbReference type="GO" id="GO:0016491">
    <property type="term" value="F:oxidoreductase activity"/>
    <property type="evidence" value="ECO:0007669"/>
    <property type="project" value="UniProtKB-KW"/>
</dbReference>
<evidence type="ECO:0000313" key="14">
    <source>
        <dbReference type="Proteomes" id="UP000321083"/>
    </source>
</evidence>
<keyword evidence="4" id="KW-0479">Metal-binding</keyword>
<organism evidence="13 14">
    <name type="scientific">Planctomyces bekefii</name>
    <dbReference type="NCBI Taxonomy" id="1653850"/>
    <lineage>
        <taxon>Bacteria</taxon>
        <taxon>Pseudomonadati</taxon>
        <taxon>Planctomycetota</taxon>
        <taxon>Planctomycetia</taxon>
        <taxon>Planctomycetales</taxon>
        <taxon>Planctomycetaceae</taxon>
        <taxon>Planctomyces</taxon>
    </lineage>
</organism>
<protein>
    <submittedName>
        <fullName evidence="13">Cytochrome oxidase assembly protein</fullName>
    </submittedName>
</protein>
<reference evidence="13 14" key="2">
    <citation type="submission" date="2019-08" db="EMBL/GenBank/DDBJ databases">
        <authorList>
            <person name="Henke P."/>
        </authorList>
    </citation>
    <scope>NUCLEOTIDE SEQUENCE [LARGE SCALE GENOMIC DNA]</scope>
    <source>
        <strain evidence="13">Phe10_nw2017</strain>
    </source>
</reference>
<evidence type="ECO:0000256" key="6">
    <source>
        <dbReference type="ARBA" id="ARBA00023002"/>
    </source>
</evidence>
<comment type="subcellular location">
    <subcellularLocation>
        <location evidence="1">Membrane</location>
        <topology evidence="1">Multi-pass membrane protein</topology>
    </subcellularLocation>
</comment>
<dbReference type="InterPro" id="IPR050450">
    <property type="entry name" value="COX15/CtaA_HemeA_synthase"/>
</dbReference>
<dbReference type="GO" id="GO:0016020">
    <property type="term" value="C:membrane"/>
    <property type="evidence" value="ECO:0007669"/>
    <property type="project" value="UniProtKB-SubCell"/>
</dbReference>
<reference evidence="13 14" key="1">
    <citation type="submission" date="2019-08" db="EMBL/GenBank/DDBJ databases">
        <title>100 year-old enigma solved: identification of Planctomyces bekefii, the type genus and species of the phylum Planctomycetes.</title>
        <authorList>
            <person name="Svetlana D.N."/>
            <person name="Overmann J."/>
        </authorList>
    </citation>
    <scope>NUCLEOTIDE SEQUENCE [LARGE SCALE GENOMIC DNA]</scope>
    <source>
        <strain evidence="13">Phe10_nw2017</strain>
    </source>
</reference>
<dbReference type="PANTHER" id="PTHR35457:SF1">
    <property type="entry name" value="HEME A SYNTHASE"/>
    <property type="match status" value="1"/>
</dbReference>
<keyword evidence="7" id="KW-0408">Iron</keyword>
<dbReference type="Pfam" id="PF02628">
    <property type="entry name" value="COX15-CtaA"/>
    <property type="match status" value="1"/>
</dbReference>
<evidence type="ECO:0000313" key="13">
    <source>
        <dbReference type="EMBL" id="TWW09883.1"/>
    </source>
</evidence>
<keyword evidence="9 12" id="KW-0472">Membrane</keyword>
<keyword evidence="8" id="KW-0350">Heme biosynthesis</keyword>
<evidence type="ECO:0000256" key="2">
    <source>
        <dbReference type="ARBA" id="ARBA00022475"/>
    </source>
</evidence>
<sequence>MAFADWPSSDGQNMLLYPWLSDFRVNNEKFVEHGHRLAGVLIGMVSVALACAGWREGGRHRGWTLGILLAVIAQGGLGGARVLFDRGTLAMLHSITGACFFSFCLIFRLSLLDGWRDWMRQSDSRFSVNGFAFSLLAPLVVLAQYVLGGALRHLHILRTEHVVSAVFVTVVCVAAAWHLLTASHRLLRYCGIFVVAALSTQVLLGLGALATRFGAGALGYVAVSGSFEQAVVCSLHTVTGMFLFAATNCSALSVLRLRAAGRLTGLTVTQADLLRGGAA</sequence>